<gene>
    <name evidence="2" type="ORF">TBIB3V08_LOCUS4354</name>
</gene>
<protein>
    <submittedName>
        <fullName evidence="2">Uncharacterized protein</fullName>
    </submittedName>
</protein>
<dbReference type="AlphaFoldDB" id="A0A7R9HZK6"/>
<accession>A0A7R9HZK6</accession>
<proteinExistence type="predicted"/>
<dbReference type="EMBL" id="OD565491">
    <property type="protein sequence ID" value="CAD7441909.1"/>
    <property type="molecule type" value="Genomic_DNA"/>
</dbReference>
<organism evidence="2">
    <name type="scientific">Timema bartmani</name>
    <dbReference type="NCBI Taxonomy" id="61472"/>
    <lineage>
        <taxon>Eukaryota</taxon>
        <taxon>Metazoa</taxon>
        <taxon>Ecdysozoa</taxon>
        <taxon>Arthropoda</taxon>
        <taxon>Hexapoda</taxon>
        <taxon>Insecta</taxon>
        <taxon>Pterygota</taxon>
        <taxon>Neoptera</taxon>
        <taxon>Polyneoptera</taxon>
        <taxon>Phasmatodea</taxon>
        <taxon>Timematodea</taxon>
        <taxon>Timematoidea</taxon>
        <taxon>Timematidae</taxon>
        <taxon>Timema</taxon>
    </lineage>
</organism>
<feature type="compositionally biased region" description="Polar residues" evidence="1">
    <location>
        <begin position="422"/>
        <end position="439"/>
    </location>
</feature>
<evidence type="ECO:0000313" key="2">
    <source>
        <dbReference type="EMBL" id="CAD7441909.1"/>
    </source>
</evidence>
<reference evidence="2" key="1">
    <citation type="submission" date="2020-11" db="EMBL/GenBank/DDBJ databases">
        <authorList>
            <person name="Tran Van P."/>
        </authorList>
    </citation>
    <scope>NUCLEOTIDE SEQUENCE</scope>
</reference>
<name>A0A7R9HZK6_9NEOP</name>
<sequence>MSAIYRCCQLVLHLAIPVLKDSSSPNERSRFNLEAECLVYTLNGPTDPWMTLPQATAGYTGGGFPSTAYDLSTSLHLTVGRTSSEFNLRKGGVLYSGYNKGGGGYAAGAGLGGANGPPQYVSSSSSSSASSSASSSVNGGGGAIIQIPHHHQKHKHVNRKGPEYFNDVFNVSTGACTLSGQGHRPFNVSTGACTLSGQLACWATDHSTTVGVLGHRPFNVSTGTCTLSGQDHRPSLYLQDSARVPKTNLRKEVKILVKKDESTKIPISALSAVSKLMSNEQKLVLSRFLSNRTLCDSTSSSLCDTSGSLREFKRPLGSRVTVGDARKGASNLHGAAVKTVVKYRDNTGVKSRIRGEVYTAGGGVAAGGGAVGGGGLVGGSGASSSSSSWSSSSSAGAGIGGFPSQETVAQNGPDPNLGPESSEPTAEQQTSSSSSLGRH</sequence>
<evidence type="ECO:0000256" key="1">
    <source>
        <dbReference type="SAM" id="MobiDB-lite"/>
    </source>
</evidence>
<feature type="compositionally biased region" description="Low complexity" evidence="1">
    <location>
        <begin position="122"/>
        <end position="136"/>
    </location>
</feature>
<feature type="compositionally biased region" description="Low complexity" evidence="1">
    <location>
        <begin position="382"/>
        <end position="396"/>
    </location>
</feature>
<feature type="region of interest" description="Disordered" evidence="1">
    <location>
        <begin position="379"/>
        <end position="439"/>
    </location>
</feature>
<feature type="region of interest" description="Disordered" evidence="1">
    <location>
        <begin position="117"/>
        <end position="143"/>
    </location>
</feature>